<evidence type="ECO:0000256" key="1">
    <source>
        <dbReference type="ARBA" id="ARBA00022553"/>
    </source>
</evidence>
<feature type="compositionally biased region" description="Basic and acidic residues" evidence="9">
    <location>
        <begin position="154"/>
        <end position="170"/>
    </location>
</feature>
<keyword evidence="4" id="KW-0805">Transcription regulation</keyword>
<feature type="modified residue" description="4-aspartylphosphate" evidence="8">
    <location>
        <position position="83"/>
    </location>
</feature>
<comment type="similarity">
    <text evidence="6">Belongs to the ARR family. Type-A subfamily.</text>
</comment>
<organism evidence="11">
    <name type="scientific">Populus canadensis</name>
    <name type="common">Canadian poplar</name>
    <name type="synonym">Populus deltoides x Populus nigra</name>
    <dbReference type="NCBI Taxonomy" id="3690"/>
    <lineage>
        <taxon>Eukaryota</taxon>
        <taxon>Viridiplantae</taxon>
        <taxon>Streptophyta</taxon>
        <taxon>Embryophyta</taxon>
        <taxon>Tracheophyta</taxon>
        <taxon>Spermatophyta</taxon>
        <taxon>Magnoliopsida</taxon>
        <taxon>eudicotyledons</taxon>
        <taxon>Gunneridae</taxon>
        <taxon>Pentapetalae</taxon>
        <taxon>rosids</taxon>
        <taxon>fabids</taxon>
        <taxon>Malpighiales</taxon>
        <taxon>Salicaceae</taxon>
        <taxon>Saliceae</taxon>
        <taxon>Populus</taxon>
    </lineage>
</organism>
<keyword evidence="3" id="KW-0902">Two-component regulatory system</keyword>
<dbReference type="AlphaFoldDB" id="E3Q1G6"/>
<dbReference type="Gene3D" id="3.40.50.2300">
    <property type="match status" value="1"/>
</dbReference>
<accession>E3Q1G6</accession>
<dbReference type="InterPro" id="IPR011006">
    <property type="entry name" value="CheY-like_superfamily"/>
</dbReference>
<evidence type="ECO:0000313" key="11">
    <source>
        <dbReference type="EMBL" id="CBX43988.1"/>
    </source>
</evidence>
<dbReference type="GO" id="GO:0000160">
    <property type="term" value="P:phosphorelay signal transduction system"/>
    <property type="evidence" value="ECO:0007669"/>
    <property type="project" value="UniProtKB-KW"/>
</dbReference>
<sequence length="230" mass="26178">MTITGDSHSQFHVLAVDDSMIDRKLIERLLKTSSYQVTAVDSGSKALKFLGLHEEDDQSNPDTVPSVCPNDHREVEVNLIITDYCMPGMTGYDLLKKVKESSSLRDIPVVIMSSENVPSRITRCLEEGAEEFFLKPVRLADLNRLKPHMMKTKIKNEKQEDQEKLEKSEIQSEQQQQPLQPQPQPQPESQSQPQPLPLLQQPNNNKRKAMEEGLSPDRTRPRYNGITTMV</sequence>
<feature type="domain" description="Response regulatory" evidence="10">
    <location>
        <begin position="12"/>
        <end position="150"/>
    </location>
</feature>
<dbReference type="SMART" id="SM00448">
    <property type="entry name" value="REC"/>
    <property type="match status" value="1"/>
</dbReference>
<dbReference type="CDD" id="cd17581">
    <property type="entry name" value="REC_typeA_ARR"/>
    <property type="match status" value="1"/>
</dbReference>
<dbReference type="GO" id="GO:0009736">
    <property type="term" value="P:cytokinin-activated signaling pathway"/>
    <property type="evidence" value="ECO:0007669"/>
    <property type="project" value="UniProtKB-KW"/>
</dbReference>
<protein>
    <submittedName>
        <fullName evidence="11">Putative A-type response regulator 6</fullName>
    </submittedName>
</protein>
<evidence type="ECO:0000256" key="4">
    <source>
        <dbReference type="ARBA" id="ARBA00023015"/>
    </source>
</evidence>
<evidence type="ECO:0000256" key="2">
    <source>
        <dbReference type="ARBA" id="ARBA00022864"/>
    </source>
</evidence>
<comment type="function">
    <text evidence="7">Functions as a response regulator involved in His-to-Asp phosphorelay signal transduction system. Phosphorylation of the Asp residue in the receiver domain activates the ability of the protein to promote the transcription of target genes. Type-A response regulators seem to act as negative regulators of the cytokinin signaling.</text>
</comment>
<dbReference type="Pfam" id="PF00072">
    <property type="entry name" value="Response_reg"/>
    <property type="match status" value="1"/>
</dbReference>
<evidence type="ECO:0000256" key="5">
    <source>
        <dbReference type="ARBA" id="ARBA00023163"/>
    </source>
</evidence>
<feature type="compositionally biased region" description="Low complexity" evidence="9">
    <location>
        <begin position="187"/>
        <end position="202"/>
    </location>
</feature>
<evidence type="ECO:0000256" key="8">
    <source>
        <dbReference type="PROSITE-ProRule" id="PRU00169"/>
    </source>
</evidence>
<keyword evidence="2" id="KW-0932">Cytokinin signaling pathway</keyword>
<dbReference type="InterPro" id="IPR045279">
    <property type="entry name" value="ARR-like"/>
</dbReference>
<dbReference type="PANTHER" id="PTHR43874">
    <property type="entry name" value="TWO-COMPONENT RESPONSE REGULATOR"/>
    <property type="match status" value="1"/>
</dbReference>
<proteinExistence type="evidence at transcript level"/>
<evidence type="ECO:0000256" key="9">
    <source>
        <dbReference type="SAM" id="MobiDB-lite"/>
    </source>
</evidence>
<keyword evidence="5" id="KW-0804">Transcription</keyword>
<name>E3Q1G6_POPCA</name>
<keyword evidence="1 8" id="KW-0597">Phosphoprotein</keyword>
<evidence type="ECO:0000256" key="3">
    <source>
        <dbReference type="ARBA" id="ARBA00023012"/>
    </source>
</evidence>
<dbReference type="EMBL" id="FR715688">
    <property type="protein sequence ID" value="CBX43988.1"/>
    <property type="molecule type" value="mRNA"/>
</dbReference>
<dbReference type="PROSITE" id="PS50110">
    <property type="entry name" value="RESPONSE_REGULATORY"/>
    <property type="match status" value="1"/>
</dbReference>
<dbReference type="PANTHER" id="PTHR43874:SF167">
    <property type="entry name" value="TWO-COMPONENT RESPONSE REGULATOR ARR9"/>
    <property type="match status" value="1"/>
</dbReference>
<evidence type="ECO:0000256" key="6">
    <source>
        <dbReference type="ARBA" id="ARBA00038244"/>
    </source>
</evidence>
<feature type="region of interest" description="Disordered" evidence="9">
    <location>
        <begin position="150"/>
        <end position="230"/>
    </location>
</feature>
<evidence type="ECO:0000259" key="10">
    <source>
        <dbReference type="PROSITE" id="PS50110"/>
    </source>
</evidence>
<gene>
    <name evidence="11" type="primary">dkRR6</name>
</gene>
<dbReference type="SUPFAM" id="SSF52172">
    <property type="entry name" value="CheY-like"/>
    <property type="match status" value="1"/>
</dbReference>
<evidence type="ECO:0000256" key="7">
    <source>
        <dbReference type="ARBA" id="ARBA00043855"/>
    </source>
</evidence>
<dbReference type="InterPro" id="IPR001789">
    <property type="entry name" value="Sig_transdc_resp-reg_receiver"/>
</dbReference>
<reference evidence="11" key="1">
    <citation type="submission" date="2010-10" db="EMBL/GenBank/DDBJ databases">
        <title>Identification of proteins involved in a multistep phosphorelay pathway in Populus.</title>
        <authorList>
            <person name="Chefdor F."/>
            <person name="Bertheau L."/>
            <person name="Carpin S."/>
            <person name="Depierreux C."/>
        </authorList>
    </citation>
    <scope>NUCLEOTIDE SEQUENCE</scope>
    <source>
        <tissue evidence="11">Root</tissue>
    </source>
</reference>
<feature type="compositionally biased region" description="Basic and acidic residues" evidence="9">
    <location>
        <begin position="208"/>
        <end position="220"/>
    </location>
</feature>